<comment type="caution">
    <text evidence="1">The sequence shown here is derived from an EMBL/GenBank/DDBJ whole genome shotgun (WGS) entry which is preliminary data.</text>
</comment>
<evidence type="ECO:0000313" key="2">
    <source>
        <dbReference type="Proteomes" id="UP000283543"/>
    </source>
</evidence>
<dbReference type="EMBL" id="QUTB01006145">
    <property type="protein sequence ID" value="RHY51422.1"/>
    <property type="molecule type" value="Genomic_DNA"/>
</dbReference>
<reference evidence="1 2" key="1">
    <citation type="submission" date="2018-08" db="EMBL/GenBank/DDBJ databases">
        <title>Aphanomyces genome sequencing and annotation.</title>
        <authorList>
            <person name="Minardi D."/>
            <person name="Oidtmann B."/>
            <person name="Van Der Giezen M."/>
            <person name="Studholme D.J."/>
        </authorList>
    </citation>
    <scope>NUCLEOTIDE SEQUENCE [LARGE SCALE GENOMIC DNA]</scope>
    <source>
        <strain evidence="1 2">Si</strain>
    </source>
</reference>
<dbReference type="VEuPathDB" id="FungiDB:H257_09523"/>
<sequence>MNNVISASFDMVLQIYINCYVGEFPSEAAKRNTTSAWPFVPSSISNPPYPAPTLNSNITHRLPLTGTQLGTFVDAAAHPVLGPLFQSLPPAYWQYVSASNLGGAHSYTYDYNSLMTNLVSNMYKCVVVRPTITAPPPARRRILRKSLVAPDTIVALDTIVAPDDIVAPSTIVSRDTILGPRRAARQRSEFRVMTIADRMQREICQFLSNRDLCTRLLHYIECAWTATTMGADPVQSSTFSGGVGKDADQMVTSPCTESLLSREALKYSSTISRGVNVLTRLLNA</sequence>
<name>A0A3R7A602_APHAT</name>
<protein>
    <submittedName>
        <fullName evidence="1">Uncharacterized protein</fullName>
    </submittedName>
</protein>
<dbReference type="Proteomes" id="UP000283543">
    <property type="component" value="Unassembled WGS sequence"/>
</dbReference>
<evidence type="ECO:0000313" key="1">
    <source>
        <dbReference type="EMBL" id="RHY51422.1"/>
    </source>
</evidence>
<gene>
    <name evidence="1" type="ORF">DYB34_011117</name>
</gene>
<dbReference type="AlphaFoldDB" id="A0A3R7A602"/>
<proteinExistence type="predicted"/>
<organism evidence="1 2">
    <name type="scientific">Aphanomyces astaci</name>
    <name type="common">Crayfish plague agent</name>
    <dbReference type="NCBI Taxonomy" id="112090"/>
    <lineage>
        <taxon>Eukaryota</taxon>
        <taxon>Sar</taxon>
        <taxon>Stramenopiles</taxon>
        <taxon>Oomycota</taxon>
        <taxon>Saprolegniomycetes</taxon>
        <taxon>Saprolegniales</taxon>
        <taxon>Verrucalvaceae</taxon>
        <taxon>Aphanomyces</taxon>
    </lineage>
</organism>
<accession>A0A3R7A602</accession>